<name>A0ACD3A430_9AGAR</name>
<protein>
    <submittedName>
        <fullName evidence="1">Uncharacterized protein</fullName>
    </submittedName>
</protein>
<dbReference type="Proteomes" id="UP000308600">
    <property type="component" value="Unassembled WGS sequence"/>
</dbReference>
<evidence type="ECO:0000313" key="1">
    <source>
        <dbReference type="EMBL" id="TFK60475.1"/>
    </source>
</evidence>
<gene>
    <name evidence="1" type="ORF">BDN72DRAFT_526002</name>
</gene>
<reference evidence="1 2" key="1">
    <citation type="journal article" date="2019" name="Nat. Ecol. Evol.">
        <title>Megaphylogeny resolves global patterns of mushroom evolution.</title>
        <authorList>
            <person name="Varga T."/>
            <person name="Krizsan K."/>
            <person name="Foldi C."/>
            <person name="Dima B."/>
            <person name="Sanchez-Garcia M."/>
            <person name="Sanchez-Ramirez S."/>
            <person name="Szollosi G.J."/>
            <person name="Szarkandi J.G."/>
            <person name="Papp V."/>
            <person name="Albert L."/>
            <person name="Andreopoulos W."/>
            <person name="Angelini C."/>
            <person name="Antonin V."/>
            <person name="Barry K.W."/>
            <person name="Bougher N.L."/>
            <person name="Buchanan P."/>
            <person name="Buyck B."/>
            <person name="Bense V."/>
            <person name="Catcheside P."/>
            <person name="Chovatia M."/>
            <person name="Cooper J."/>
            <person name="Damon W."/>
            <person name="Desjardin D."/>
            <person name="Finy P."/>
            <person name="Geml J."/>
            <person name="Haridas S."/>
            <person name="Hughes K."/>
            <person name="Justo A."/>
            <person name="Karasinski D."/>
            <person name="Kautmanova I."/>
            <person name="Kiss B."/>
            <person name="Kocsube S."/>
            <person name="Kotiranta H."/>
            <person name="LaButti K.M."/>
            <person name="Lechner B.E."/>
            <person name="Liimatainen K."/>
            <person name="Lipzen A."/>
            <person name="Lukacs Z."/>
            <person name="Mihaltcheva S."/>
            <person name="Morgado L.N."/>
            <person name="Niskanen T."/>
            <person name="Noordeloos M.E."/>
            <person name="Ohm R.A."/>
            <person name="Ortiz-Santana B."/>
            <person name="Ovrebo C."/>
            <person name="Racz N."/>
            <person name="Riley R."/>
            <person name="Savchenko A."/>
            <person name="Shiryaev A."/>
            <person name="Soop K."/>
            <person name="Spirin V."/>
            <person name="Szebenyi C."/>
            <person name="Tomsovsky M."/>
            <person name="Tulloss R.E."/>
            <person name="Uehling J."/>
            <person name="Grigoriev I.V."/>
            <person name="Vagvolgyi C."/>
            <person name="Papp T."/>
            <person name="Martin F.M."/>
            <person name="Miettinen O."/>
            <person name="Hibbett D.S."/>
            <person name="Nagy L.G."/>
        </authorList>
    </citation>
    <scope>NUCLEOTIDE SEQUENCE [LARGE SCALE GENOMIC DNA]</scope>
    <source>
        <strain evidence="1 2">NL-1719</strain>
    </source>
</reference>
<organism evidence="1 2">
    <name type="scientific">Pluteus cervinus</name>
    <dbReference type="NCBI Taxonomy" id="181527"/>
    <lineage>
        <taxon>Eukaryota</taxon>
        <taxon>Fungi</taxon>
        <taxon>Dikarya</taxon>
        <taxon>Basidiomycota</taxon>
        <taxon>Agaricomycotina</taxon>
        <taxon>Agaricomycetes</taxon>
        <taxon>Agaricomycetidae</taxon>
        <taxon>Agaricales</taxon>
        <taxon>Pluteineae</taxon>
        <taxon>Pluteaceae</taxon>
        <taxon>Pluteus</taxon>
    </lineage>
</organism>
<sequence>MLLAGLLTRAALEGYVSAGRRGTKAVECLLTVGLGIDEDAERKRKARLEEKKRKRAEKKAQRARAKLDAEEEGLHVKQEGDGAEKSGGSGDVSASSAGSDSDSGSESEGFEEFQEEQDMFKEFEPDELPSLKDAVKILFPALRKIPGYQKSAAEEEYDREMRGRLRRVSRSSLISHFESFFLS</sequence>
<keyword evidence="2" id="KW-1185">Reference proteome</keyword>
<evidence type="ECO:0000313" key="2">
    <source>
        <dbReference type="Proteomes" id="UP000308600"/>
    </source>
</evidence>
<dbReference type="EMBL" id="ML208770">
    <property type="protein sequence ID" value="TFK60475.1"/>
    <property type="molecule type" value="Genomic_DNA"/>
</dbReference>
<accession>A0ACD3A430</accession>
<proteinExistence type="predicted"/>